<reference evidence="7 8" key="2">
    <citation type="submission" date="2017-09" db="EMBL/GenBank/DDBJ databases">
        <title>Bacillus patelloidae sp. nov., isolated from the intestinal tract of a marine limpet.</title>
        <authorList>
            <person name="Liu R."/>
            <person name="Dong C."/>
            <person name="Shao Z."/>
        </authorList>
    </citation>
    <scope>NUCLEOTIDE SEQUENCE [LARGE SCALE GENOMIC DNA]</scope>
    <source>
        <strain evidence="7 8">SA5d-4</strain>
    </source>
</reference>
<dbReference type="GO" id="GO:0006772">
    <property type="term" value="P:thiamine metabolic process"/>
    <property type="evidence" value="ECO:0007669"/>
    <property type="project" value="UniProtKB-UniRule"/>
</dbReference>
<dbReference type="PANTHER" id="PTHR41299:SF1">
    <property type="entry name" value="THIAMINE PYROPHOSPHOKINASE"/>
    <property type="match status" value="1"/>
</dbReference>
<dbReference type="InterPro" id="IPR036371">
    <property type="entry name" value="TPK_B1-bd_sf"/>
</dbReference>
<dbReference type="InterPro" id="IPR007373">
    <property type="entry name" value="Thiamin_PyroPKinase_B1-bd"/>
</dbReference>
<dbReference type="InterPro" id="IPR007371">
    <property type="entry name" value="TPK_catalytic"/>
</dbReference>
<keyword evidence="1" id="KW-0808">Transferase</keyword>
<evidence type="ECO:0000256" key="1">
    <source>
        <dbReference type="ARBA" id="ARBA00022679"/>
    </source>
</evidence>
<keyword evidence="8" id="KW-1185">Reference proteome</keyword>
<evidence type="ECO:0000259" key="6">
    <source>
        <dbReference type="SMART" id="SM00983"/>
    </source>
</evidence>
<evidence type="ECO:0000256" key="3">
    <source>
        <dbReference type="ARBA" id="ARBA00022777"/>
    </source>
</evidence>
<name>A0A263BZ54_9BACI</name>
<dbReference type="EC" id="2.7.6.2" evidence="5"/>
<protein>
    <recommendedName>
        <fullName evidence="5">Thiamine diphosphokinase</fullName>
        <ecNumber evidence="5">2.7.6.2</ecNumber>
    </recommendedName>
</protein>
<organism evidence="7 8">
    <name type="scientific">Lottiidibacillus patelloidae</name>
    <dbReference type="NCBI Taxonomy" id="2670334"/>
    <lineage>
        <taxon>Bacteria</taxon>
        <taxon>Bacillati</taxon>
        <taxon>Bacillota</taxon>
        <taxon>Bacilli</taxon>
        <taxon>Bacillales</taxon>
        <taxon>Bacillaceae</taxon>
        <taxon>Lottiidibacillus</taxon>
    </lineage>
</organism>
<dbReference type="Pfam" id="PF04263">
    <property type="entry name" value="TPK_catalytic"/>
    <property type="match status" value="1"/>
</dbReference>
<dbReference type="InterPro" id="IPR036759">
    <property type="entry name" value="TPK_catalytic_sf"/>
</dbReference>
<dbReference type="RefSeq" id="WP_094921625.1">
    <property type="nucleotide sequence ID" value="NZ_NPIA01000001.1"/>
</dbReference>
<dbReference type="GO" id="GO:0009229">
    <property type="term" value="P:thiamine diphosphate biosynthetic process"/>
    <property type="evidence" value="ECO:0007669"/>
    <property type="project" value="InterPro"/>
</dbReference>
<accession>A0A263BZ54</accession>
<dbReference type="GO" id="GO:0016301">
    <property type="term" value="F:kinase activity"/>
    <property type="evidence" value="ECO:0007669"/>
    <property type="project" value="UniProtKB-KW"/>
</dbReference>
<evidence type="ECO:0000256" key="2">
    <source>
        <dbReference type="ARBA" id="ARBA00022741"/>
    </source>
</evidence>
<gene>
    <name evidence="7" type="ORF">CIB95_03030</name>
</gene>
<dbReference type="SUPFAM" id="SSF63999">
    <property type="entry name" value="Thiamin pyrophosphokinase, catalytic domain"/>
    <property type="match status" value="1"/>
</dbReference>
<dbReference type="SUPFAM" id="SSF63862">
    <property type="entry name" value="Thiamin pyrophosphokinase, substrate-binding domain"/>
    <property type="match status" value="1"/>
</dbReference>
<dbReference type="GO" id="GO:0005524">
    <property type="term" value="F:ATP binding"/>
    <property type="evidence" value="ECO:0007669"/>
    <property type="project" value="UniProtKB-KW"/>
</dbReference>
<dbReference type="GO" id="GO:0030975">
    <property type="term" value="F:thiamine binding"/>
    <property type="evidence" value="ECO:0007669"/>
    <property type="project" value="InterPro"/>
</dbReference>
<dbReference type="PANTHER" id="PTHR41299">
    <property type="entry name" value="THIAMINE PYROPHOSPHOKINASE"/>
    <property type="match status" value="1"/>
</dbReference>
<dbReference type="SMART" id="SM00983">
    <property type="entry name" value="TPK_B1_binding"/>
    <property type="match status" value="1"/>
</dbReference>
<dbReference type="NCBIfam" id="TIGR01378">
    <property type="entry name" value="thi_PPkinase"/>
    <property type="match status" value="1"/>
</dbReference>
<keyword evidence="4" id="KW-0067">ATP-binding</keyword>
<dbReference type="AlphaFoldDB" id="A0A263BZ54"/>
<evidence type="ECO:0000313" key="7">
    <source>
        <dbReference type="EMBL" id="OZM58557.1"/>
    </source>
</evidence>
<keyword evidence="2" id="KW-0547">Nucleotide-binding</keyword>
<reference evidence="8" key="1">
    <citation type="submission" date="2017-08" db="EMBL/GenBank/DDBJ databases">
        <authorList>
            <person name="Huang Z."/>
        </authorList>
    </citation>
    <scope>NUCLEOTIDE SEQUENCE [LARGE SCALE GENOMIC DNA]</scope>
    <source>
        <strain evidence="8">SA5d-4</strain>
    </source>
</reference>
<keyword evidence="3 7" id="KW-0418">Kinase</keyword>
<proteinExistence type="predicted"/>
<dbReference type="GO" id="GO:0004788">
    <property type="term" value="F:thiamine diphosphokinase activity"/>
    <property type="evidence" value="ECO:0007669"/>
    <property type="project" value="UniProtKB-UniRule"/>
</dbReference>
<evidence type="ECO:0000313" key="8">
    <source>
        <dbReference type="Proteomes" id="UP000217083"/>
    </source>
</evidence>
<dbReference type="Gene3D" id="3.40.50.10240">
    <property type="entry name" value="Thiamin pyrophosphokinase, catalytic domain"/>
    <property type="match status" value="1"/>
</dbReference>
<dbReference type="Proteomes" id="UP000217083">
    <property type="component" value="Unassembled WGS sequence"/>
</dbReference>
<sequence>MIVIVAGGPQQALPEFSKFESSITRWIGVDRGLYTLIKSNIVPEMAFGDFDSITTEERIEVEKSGCLLYTYPAEKDETDLELALNWAITQEDEKIILLGCTGGRLDHELINIQMITKTIGTKKEIIIFDNQNKITMRGPGTYSLDKDEYFPYISFLPQSYEVSGLSLTGFKYPLHETTVRWGETLCISNELEKKKGTYSFKSGILMVVKSRDA</sequence>
<dbReference type="InterPro" id="IPR006282">
    <property type="entry name" value="Thi_PPkinase"/>
</dbReference>
<dbReference type="CDD" id="cd07995">
    <property type="entry name" value="TPK"/>
    <property type="match status" value="1"/>
</dbReference>
<dbReference type="Pfam" id="PF04265">
    <property type="entry name" value="TPK_B1_binding"/>
    <property type="match status" value="1"/>
</dbReference>
<dbReference type="InterPro" id="IPR053149">
    <property type="entry name" value="TPK"/>
</dbReference>
<evidence type="ECO:0000256" key="5">
    <source>
        <dbReference type="NCBIfam" id="TIGR01378"/>
    </source>
</evidence>
<comment type="caution">
    <text evidence="7">The sequence shown here is derived from an EMBL/GenBank/DDBJ whole genome shotgun (WGS) entry which is preliminary data.</text>
</comment>
<feature type="domain" description="Thiamin pyrophosphokinase thiamin-binding" evidence="6">
    <location>
        <begin position="140"/>
        <end position="206"/>
    </location>
</feature>
<evidence type="ECO:0000256" key="4">
    <source>
        <dbReference type="ARBA" id="ARBA00022840"/>
    </source>
</evidence>
<dbReference type="EMBL" id="NPIA01000001">
    <property type="protein sequence ID" value="OZM58557.1"/>
    <property type="molecule type" value="Genomic_DNA"/>
</dbReference>